<keyword evidence="4" id="KW-1185">Reference proteome</keyword>
<dbReference type="Gene3D" id="3.40.30.10">
    <property type="entry name" value="Glutaredoxin"/>
    <property type="match status" value="1"/>
</dbReference>
<evidence type="ECO:0000313" key="1">
    <source>
        <dbReference type="EMBL" id="EPY28693.1"/>
    </source>
</evidence>
<evidence type="ECO:0000313" key="3">
    <source>
        <dbReference type="EMBL" id="EPY32755.1"/>
    </source>
</evidence>
<comment type="caution">
    <text evidence="1">The sequence shown here is derived from an EMBL/GenBank/DDBJ whole genome shotgun (WGS) entry which is preliminary data.</text>
</comment>
<evidence type="ECO:0000313" key="2">
    <source>
        <dbReference type="EMBL" id="EPY31662.1"/>
    </source>
</evidence>
<dbReference type="AlphaFoldDB" id="S9UIC9"/>
<dbReference type="InterPro" id="IPR036249">
    <property type="entry name" value="Thioredoxin-like_sf"/>
</dbReference>
<dbReference type="SUPFAM" id="SSF52833">
    <property type="entry name" value="Thioredoxin-like"/>
    <property type="match status" value="1"/>
</dbReference>
<sequence length="285" mass="33298">MRGPGDDLFRPPTNTEKTVVDNIKSKREKLEMYQSESHKMKSLLMNSAGMRSGMRTENEKPLNPLWVTFPTKCVKPITSVEEMREKLDYFARSDDVMVVRYHQDNCTACNALDKVFEVLCHQAVQRTPGLKFYDVNRNALPELTKGLVRYPQIKGFSGGQWTDIEFKPPSQFREELYSDIEREVQARKEEGVPITALQAEEMYFSAAGPAMLEITEENLLLFYRKAQVRLHNYWKQISVRRTWFFRKFIEPQIDETVKDEWRTKSIFGEKVVYGPKIPDDFSDLS</sequence>
<dbReference type="EMBL" id="ATMH01002682">
    <property type="protein sequence ID" value="EPY32755.1"/>
    <property type="molecule type" value="Genomic_DNA"/>
</dbReference>
<reference evidence="1" key="2">
    <citation type="submission" date="2013-03" db="EMBL/GenBank/DDBJ databases">
        <authorList>
            <person name="Motta M.C.M."/>
            <person name="Martins A.C.A."/>
            <person name="Preta C.M.C.C."/>
            <person name="Silva R."/>
            <person name="de Souza S.S."/>
            <person name="Klein C.C."/>
            <person name="de Almeida L.G.P."/>
            <person name="Cunha O.L."/>
            <person name="Colabardini A.C."/>
            <person name="Lima B.A."/>
            <person name="Machado C.R."/>
            <person name="Soares C.M.A."/>
            <person name="de Menezes C.B.A."/>
            <person name="Bartolomeu D.C."/>
            <person name="Grisard E.C."/>
            <person name="Fantinatti-Garboggini F."/>
            <person name="Rodrigues-Luiz G.F."/>
            <person name="Wagner G."/>
            <person name="Goldman G.H."/>
            <person name="Fietto J.L.R."/>
            <person name="Ciapina L.P."/>
            <person name="Brocchi M."/>
            <person name="Elias M.C."/>
            <person name="Goldman M.H.S."/>
            <person name="Sagot M.-F."/>
            <person name="Pereira M."/>
            <person name="Stoco P.H."/>
            <person name="Teixeira S.M.R."/>
            <person name="de Mendonca-Neto R.P."/>
            <person name="Maciel T.E.F."/>
            <person name="Mendes T.A.O."/>
            <person name="Urmenyi T.P."/>
            <person name="Teixeira M.M.G."/>
            <person name="de Camargo E.F.P."/>
            <person name="de Sousa W."/>
            <person name="Schenkman S."/>
            <person name="de Vasconcelos A.T.R."/>
        </authorList>
    </citation>
    <scope>NUCLEOTIDE SEQUENCE</scope>
</reference>
<dbReference type="Proteomes" id="UP000015354">
    <property type="component" value="Unassembled WGS sequence"/>
</dbReference>
<reference evidence="1 4" key="1">
    <citation type="journal article" date="2013" name="PLoS ONE">
        <title>Predicting the Proteins of Angomonas deanei, Strigomonas culicis and Their Respective Endosymbionts Reveals New Aspects of the Trypanosomatidae Family.</title>
        <authorList>
            <person name="Motta M.C."/>
            <person name="Martins A.C."/>
            <person name="de Souza S.S."/>
            <person name="Catta-Preta C.M."/>
            <person name="Silva R."/>
            <person name="Klein C.C."/>
            <person name="de Almeida L.G."/>
            <person name="de Lima Cunha O."/>
            <person name="Ciapina L.P."/>
            <person name="Brocchi M."/>
            <person name="Colabardini A.C."/>
            <person name="de Araujo Lima B."/>
            <person name="Machado C.R."/>
            <person name="de Almeida Soares C.M."/>
            <person name="Probst C.M."/>
            <person name="de Menezes C.B."/>
            <person name="Thompson C.E."/>
            <person name="Bartholomeu D.C."/>
            <person name="Gradia D.F."/>
            <person name="Pavoni D.P."/>
            <person name="Grisard E.C."/>
            <person name="Fantinatti-Garboggini F."/>
            <person name="Marchini F.K."/>
            <person name="Rodrigues-Luiz G.F."/>
            <person name="Wagner G."/>
            <person name="Goldman G.H."/>
            <person name="Fietto J.L."/>
            <person name="Elias M.C."/>
            <person name="Goldman M.H."/>
            <person name="Sagot M.F."/>
            <person name="Pereira M."/>
            <person name="Stoco P.H."/>
            <person name="de Mendonca-Neto R.P."/>
            <person name="Teixeira S.M."/>
            <person name="Maciel T.E."/>
            <person name="de Oliveira Mendes T.A."/>
            <person name="Urmenyi T.P."/>
            <person name="de Souza W."/>
            <person name="Schenkman S."/>
            <person name="de Vasconcelos A.T."/>
        </authorList>
    </citation>
    <scope>NUCLEOTIDE SEQUENCE [LARGE SCALE GENOMIC DNA]</scope>
</reference>
<accession>S9UIC9</accession>
<organism evidence="1 4">
    <name type="scientific">Strigomonas culicis</name>
    <dbReference type="NCBI Taxonomy" id="28005"/>
    <lineage>
        <taxon>Eukaryota</taxon>
        <taxon>Discoba</taxon>
        <taxon>Euglenozoa</taxon>
        <taxon>Kinetoplastea</taxon>
        <taxon>Metakinetoplastina</taxon>
        <taxon>Trypanosomatida</taxon>
        <taxon>Trypanosomatidae</taxon>
        <taxon>Strigomonadinae</taxon>
        <taxon>Strigomonas</taxon>
    </lineage>
</organism>
<evidence type="ECO:0000313" key="4">
    <source>
        <dbReference type="Proteomes" id="UP000015354"/>
    </source>
</evidence>
<dbReference type="OrthoDB" id="275551at2759"/>
<protein>
    <submittedName>
        <fullName evidence="1">Uncharacterized protein</fullName>
    </submittedName>
</protein>
<name>S9UIC9_9TRYP</name>
<gene>
    <name evidence="3" type="ORF">STCU_02682</name>
    <name evidence="2" type="ORF">STCU_03343</name>
    <name evidence="1" type="ORF">STCU_04928</name>
</gene>
<dbReference type="EMBL" id="ATMH01004928">
    <property type="protein sequence ID" value="EPY28693.1"/>
    <property type="molecule type" value="Genomic_DNA"/>
</dbReference>
<dbReference type="EMBL" id="ATMH01003343">
    <property type="protein sequence ID" value="EPY31662.1"/>
    <property type="molecule type" value="Genomic_DNA"/>
</dbReference>
<proteinExistence type="predicted"/>